<comment type="subcellular location">
    <subcellularLocation>
        <location evidence="1 10">Cell outer membrane</location>
        <topology evidence="1 10">Multi-pass membrane protein</topology>
    </subcellularLocation>
</comment>
<evidence type="ECO:0000256" key="12">
    <source>
        <dbReference type="SAM" id="SignalP"/>
    </source>
</evidence>
<evidence type="ECO:0000256" key="5">
    <source>
        <dbReference type="ARBA" id="ARBA00022729"/>
    </source>
</evidence>
<feature type="signal peptide" evidence="12">
    <location>
        <begin position="1"/>
        <end position="21"/>
    </location>
</feature>
<evidence type="ECO:0000256" key="11">
    <source>
        <dbReference type="RuleBase" id="RU003357"/>
    </source>
</evidence>
<keyword evidence="16" id="KW-1185">Reference proteome</keyword>
<keyword evidence="6 11" id="KW-0798">TonB box</keyword>
<dbReference type="PROSITE" id="PS52016">
    <property type="entry name" value="TONB_DEPENDENT_REC_3"/>
    <property type="match status" value="1"/>
</dbReference>
<feature type="chain" id="PRO_5001570915" description="TonB-dependent receptor" evidence="12">
    <location>
        <begin position="22"/>
        <end position="615"/>
    </location>
</feature>
<dbReference type="Gene3D" id="2.170.130.10">
    <property type="entry name" value="TonB-dependent receptor, plug domain"/>
    <property type="match status" value="1"/>
</dbReference>
<keyword evidence="2 10" id="KW-0813">Transport</keyword>
<dbReference type="SUPFAM" id="SSF56935">
    <property type="entry name" value="Porins"/>
    <property type="match status" value="1"/>
</dbReference>
<dbReference type="PANTHER" id="PTHR30069">
    <property type="entry name" value="TONB-DEPENDENT OUTER MEMBRANE RECEPTOR"/>
    <property type="match status" value="1"/>
</dbReference>
<sequence>MFYKTALLGAVAFGASLSALAQTDTAEETKLDTITVNGSRLDQTLTEIGSSVSLITNEDLDELGVDFALDAVATAPGVTVNQNGAFGGNASVRIRGASSDQTLVLIDGVPVNDPTGTGGGYNFAYLDTDNIERIEVLKGPQSTLWGSDAIGGVVSITTKQPSEGLTGSVFGEYGSFNTLRGGAAISNASETGDFRIAATGLTTDGISKADEDNGNTEDDAYESQTVSAKGGLNLPNSVRLETSILWSDTESEYDSYSGSAQGNVADGDEVSNSETLTGYVTLKAPLFDGLLDNLVQIGYSDIERENVSNGAQSYLTEGDRVLYRYQGTLNINDANKLAFGAEREETSANDQDSAIDSLFALYEYKPVETLTLTGGVRIDDHDGFGSETTGRAAAAWNATDQLIVRASWAQGFKAPSIFQSTYICTFCGLTAPNPNLKPETSEAFDIGVEWRSADQRLMLGATVFDQETDNLIDFSFTAGYDNIAFVESQGIELVGAYSLTEWLNVSANYTYIDAEDGDGNELSRLPENSANVTLSLDPEGPFAGSVIVRHNGEEANTNGTDLDSWTRLDLTGRYDINEKVELYGRIENLFDEDYQQILGYGTPGTSGSLGIRLRF</sequence>
<dbReference type="InterPro" id="IPR000531">
    <property type="entry name" value="Beta-barrel_TonB"/>
</dbReference>
<reference evidence="15 16" key="1">
    <citation type="journal article" date="2014" name="Antonie Van Leeuwenhoek">
        <title>Hyphomonas beringensis sp. nov. and Hyphomonas chukchiensis sp. nov., isolated from surface seawater of the Bering Sea and Chukchi Sea.</title>
        <authorList>
            <person name="Li C."/>
            <person name="Lai Q."/>
            <person name="Li G."/>
            <person name="Dong C."/>
            <person name="Wang J."/>
            <person name="Liao Y."/>
            <person name="Shao Z."/>
        </authorList>
    </citation>
    <scope>NUCLEOTIDE SEQUENCE [LARGE SCALE GENOMIC DNA]</scope>
    <source>
        <strain evidence="15 16">22II1-22F38</strain>
    </source>
</reference>
<keyword evidence="4 10" id="KW-0812">Transmembrane</keyword>
<evidence type="ECO:0000313" key="15">
    <source>
        <dbReference type="EMBL" id="KCZ62513.1"/>
    </source>
</evidence>
<dbReference type="EMBL" id="AWFH01000009">
    <property type="protein sequence ID" value="KCZ62513.1"/>
    <property type="molecule type" value="Genomic_DNA"/>
</dbReference>
<accession>A0A059E4E2</accession>
<dbReference type="InterPro" id="IPR036942">
    <property type="entry name" value="Beta-barrel_TonB_sf"/>
</dbReference>
<feature type="domain" description="TonB-dependent receptor plug" evidence="14">
    <location>
        <begin position="46"/>
        <end position="153"/>
    </location>
</feature>
<dbReference type="AlphaFoldDB" id="A0A059E4E2"/>
<evidence type="ECO:0000256" key="6">
    <source>
        <dbReference type="ARBA" id="ARBA00023077"/>
    </source>
</evidence>
<evidence type="ECO:0000256" key="7">
    <source>
        <dbReference type="ARBA" id="ARBA00023136"/>
    </source>
</evidence>
<keyword evidence="9 10" id="KW-0998">Cell outer membrane</keyword>
<dbReference type="OrthoDB" id="9796221at2"/>
<evidence type="ECO:0000256" key="9">
    <source>
        <dbReference type="ARBA" id="ARBA00023237"/>
    </source>
</evidence>
<dbReference type="GeneID" id="92501266"/>
<feature type="domain" description="TonB-dependent receptor-like beta-barrel" evidence="13">
    <location>
        <begin position="175"/>
        <end position="589"/>
    </location>
</feature>
<comment type="similarity">
    <text evidence="10 11">Belongs to the TonB-dependent receptor family.</text>
</comment>
<evidence type="ECO:0000256" key="1">
    <source>
        <dbReference type="ARBA" id="ARBA00004571"/>
    </source>
</evidence>
<dbReference type="InterPro" id="IPR037066">
    <property type="entry name" value="Plug_dom_sf"/>
</dbReference>
<proteinExistence type="inferred from homology"/>
<keyword evidence="5 12" id="KW-0732">Signal</keyword>
<gene>
    <name evidence="15" type="ORF">HY36_15720</name>
</gene>
<dbReference type="Pfam" id="PF07715">
    <property type="entry name" value="Plug"/>
    <property type="match status" value="1"/>
</dbReference>
<dbReference type="PANTHER" id="PTHR30069:SF29">
    <property type="entry name" value="HEMOGLOBIN AND HEMOGLOBIN-HAPTOGLOBIN-BINDING PROTEIN 1-RELATED"/>
    <property type="match status" value="1"/>
</dbReference>
<keyword evidence="8" id="KW-0675">Receptor</keyword>
<dbReference type="InterPro" id="IPR039426">
    <property type="entry name" value="TonB-dep_rcpt-like"/>
</dbReference>
<comment type="caution">
    <text evidence="15">The sequence shown here is derived from an EMBL/GenBank/DDBJ whole genome shotgun (WGS) entry which is preliminary data.</text>
</comment>
<keyword evidence="3 10" id="KW-1134">Transmembrane beta strand</keyword>
<dbReference type="STRING" id="1280948.HY36_15720"/>
<protein>
    <recommendedName>
        <fullName evidence="17">TonB-dependent receptor</fullName>
    </recommendedName>
</protein>
<evidence type="ECO:0000256" key="8">
    <source>
        <dbReference type="ARBA" id="ARBA00023170"/>
    </source>
</evidence>
<dbReference type="GO" id="GO:0044718">
    <property type="term" value="P:siderophore transmembrane transport"/>
    <property type="evidence" value="ECO:0007669"/>
    <property type="project" value="TreeGrafter"/>
</dbReference>
<dbReference type="Proteomes" id="UP000024547">
    <property type="component" value="Unassembled WGS sequence"/>
</dbReference>
<evidence type="ECO:0000259" key="14">
    <source>
        <dbReference type="Pfam" id="PF07715"/>
    </source>
</evidence>
<dbReference type="InterPro" id="IPR012910">
    <property type="entry name" value="Plug_dom"/>
</dbReference>
<dbReference type="eggNOG" id="COG4206">
    <property type="taxonomic scope" value="Bacteria"/>
</dbReference>
<evidence type="ECO:0008006" key="17">
    <source>
        <dbReference type="Google" id="ProtNLM"/>
    </source>
</evidence>
<keyword evidence="7 10" id="KW-0472">Membrane</keyword>
<dbReference type="RefSeq" id="WP_035550282.1">
    <property type="nucleotide sequence ID" value="NZ_AWFH01000009.1"/>
</dbReference>
<evidence type="ECO:0000256" key="3">
    <source>
        <dbReference type="ARBA" id="ARBA00022452"/>
    </source>
</evidence>
<dbReference type="CDD" id="cd01347">
    <property type="entry name" value="ligand_gated_channel"/>
    <property type="match status" value="1"/>
</dbReference>
<organism evidence="15 16">
    <name type="scientific">Hyphomonas atlantica</name>
    <dbReference type="NCBI Taxonomy" id="1280948"/>
    <lineage>
        <taxon>Bacteria</taxon>
        <taxon>Pseudomonadati</taxon>
        <taxon>Pseudomonadota</taxon>
        <taxon>Alphaproteobacteria</taxon>
        <taxon>Hyphomonadales</taxon>
        <taxon>Hyphomonadaceae</taxon>
        <taxon>Hyphomonas</taxon>
    </lineage>
</organism>
<name>A0A059E4E2_9PROT</name>
<evidence type="ECO:0000256" key="10">
    <source>
        <dbReference type="PROSITE-ProRule" id="PRU01360"/>
    </source>
</evidence>
<evidence type="ECO:0000259" key="13">
    <source>
        <dbReference type="Pfam" id="PF00593"/>
    </source>
</evidence>
<dbReference type="GO" id="GO:0009279">
    <property type="term" value="C:cell outer membrane"/>
    <property type="evidence" value="ECO:0007669"/>
    <property type="project" value="UniProtKB-SubCell"/>
</dbReference>
<evidence type="ECO:0000313" key="16">
    <source>
        <dbReference type="Proteomes" id="UP000024547"/>
    </source>
</evidence>
<evidence type="ECO:0000256" key="4">
    <source>
        <dbReference type="ARBA" id="ARBA00022692"/>
    </source>
</evidence>
<dbReference type="PATRIC" id="fig|1280948.3.peg.1377"/>
<evidence type="ECO:0000256" key="2">
    <source>
        <dbReference type="ARBA" id="ARBA00022448"/>
    </source>
</evidence>
<dbReference type="Pfam" id="PF00593">
    <property type="entry name" value="TonB_dep_Rec_b-barrel"/>
    <property type="match status" value="1"/>
</dbReference>
<dbReference type="Gene3D" id="2.40.170.20">
    <property type="entry name" value="TonB-dependent receptor, beta-barrel domain"/>
    <property type="match status" value="1"/>
</dbReference>
<dbReference type="GO" id="GO:0015344">
    <property type="term" value="F:siderophore uptake transmembrane transporter activity"/>
    <property type="evidence" value="ECO:0007669"/>
    <property type="project" value="TreeGrafter"/>
</dbReference>